<dbReference type="Proteomes" id="UP000712600">
    <property type="component" value="Unassembled WGS sequence"/>
</dbReference>
<reference evidence="2" key="1">
    <citation type="submission" date="2019-12" db="EMBL/GenBank/DDBJ databases">
        <title>Genome sequencing and annotation of Brassica cretica.</title>
        <authorList>
            <person name="Studholme D.J."/>
            <person name="Sarris P."/>
        </authorList>
    </citation>
    <scope>NUCLEOTIDE SEQUENCE</scope>
    <source>
        <strain evidence="2">PFS-109/04</strain>
        <tissue evidence="2">Leaf</tissue>
    </source>
</reference>
<proteinExistence type="predicted"/>
<evidence type="ECO:0008006" key="4">
    <source>
        <dbReference type="Google" id="ProtNLM"/>
    </source>
</evidence>
<evidence type="ECO:0000313" key="3">
    <source>
        <dbReference type="Proteomes" id="UP000712600"/>
    </source>
</evidence>
<evidence type="ECO:0000313" key="2">
    <source>
        <dbReference type="EMBL" id="KAF3513914.1"/>
    </source>
</evidence>
<feature type="compositionally biased region" description="Basic and acidic residues" evidence="1">
    <location>
        <begin position="127"/>
        <end position="136"/>
    </location>
</feature>
<name>A0A8S9P8G5_BRACR</name>
<feature type="compositionally biased region" description="Polar residues" evidence="1">
    <location>
        <begin position="107"/>
        <end position="119"/>
    </location>
</feature>
<organism evidence="2 3">
    <name type="scientific">Brassica cretica</name>
    <name type="common">Mustard</name>
    <dbReference type="NCBI Taxonomy" id="69181"/>
    <lineage>
        <taxon>Eukaryota</taxon>
        <taxon>Viridiplantae</taxon>
        <taxon>Streptophyta</taxon>
        <taxon>Embryophyta</taxon>
        <taxon>Tracheophyta</taxon>
        <taxon>Spermatophyta</taxon>
        <taxon>Magnoliopsida</taxon>
        <taxon>eudicotyledons</taxon>
        <taxon>Gunneridae</taxon>
        <taxon>Pentapetalae</taxon>
        <taxon>rosids</taxon>
        <taxon>malvids</taxon>
        <taxon>Brassicales</taxon>
        <taxon>Brassicaceae</taxon>
        <taxon>Brassiceae</taxon>
        <taxon>Brassica</taxon>
    </lineage>
</organism>
<dbReference type="EMBL" id="QGKX02001521">
    <property type="protein sequence ID" value="KAF3513914.1"/>
    <property type="molecule type" value="Genomic_DNA"/>
</dbReference>
<protein>
    <recommendedName>
        <fullName evidence="4">Retrotransposon gag domain-containing protein</fullName>
    </recommendedName>
</protein>
<dbReference type="PANTHER" id="PTHR33223">
    <property type="entry name" value="CCHC-TYPE DOMAIN-CONTAINING PROTEIN"/>
    <property type="match status" value="1"/>
</dbReference>
<feature type="region of interest" description="Disordered" evidence="1">
    <location>
        <begin position="74"/>
        <end position="158"/>
    </location>
</feature>
<dbReference type="AlphaFoldDB" id="A0A8S9P8G5"/>
<feature type="compositionally biased region" description="Basic and acidic residues" evidence="1">
    <location>
        <begin position="341"/>
        <end position="363"/>
    </location>
</feature>
<sequence>MAVDKHDELPEATQGEAELQRQIDDLQGQVTGLHRTREETNPELSSEFQILKEKLNEHSKQLEKSAEKLSQLESENLTLRDENQALNAASNKKRRFRTQVCPMPSLETPNSGAGANLPSTAPIGDASTREKAKDAQTYDVEDSDSEPEPDKEASDGAARMESPMIDHLHQMFSDRLDAMKSKVERLPGVAPSIRKSKPDSYADTPFTDEITLIEMPRKFSLPSRKAYDGTTDPDDHVAQYIQRMLAVALPKGSIASFAVLSDKFVEQFASSRDLEKTSDSLYEILQHRAEPLRGYIARFNQEKVAILKCSIPTAISAFKRDVLSRAWAHVKWEEDVASRAKAQQKPDLKTIRPDRTECDEKPSQRSARPELVNVLRQMCQQVKWPQKMKAPDSFRNPGFWCDFHRDHGHKTEDCIALKIEVYELLRKGHLRDFLSDKAKSPSKQGGNGQPRSRRKVLTPHHDAPVISLTVANCMVKRIPVDNGSSGNIIFQAAYRT</sequence>
<feature type="region of interest" description="Disordered" evidence="1">
    <location>
        <begin position="341"/>
        <end position="367"/>
    </location>
</feature>
<gene>
    <name evidence="2" type="ORF">F2Q69_00006858</name>
</gene>
<feature type="region of interest" description="Disordered" evidence="1">
    <location>
        <begin position="1"/>
        <end position="45"/>
    </location>
</feature>
<evidence type="ECO:0000256" key="1">
    <source>
        <dbReference type="SAM" id="MobiDB-lite"/>
    </source>
</evidence>
<comment type="caution">
    <text evidence="2">The sequence shown here is derived from an EMBL/GenBank/DDBJ whole genome shotgun (WGS) entry which is preliminary data.</text>
</comment>
<accession>A0A8S9P8G5</accession>
<feature type="region of interest" description="Disordered" evidence="1">
    <location>
        <begin position="435"/>
        <end position="459"/>
    </location>
</feature>
<dbReference type="PANTHER" id="PTHR33223:SF9">
    <property type="entry name" value="RETROTRANSPOSON GAG DOMAIN-CONTAINING PROTEIN"/>
    <property type="match status" value="1"/>
</dbReference>